<dbReference type="NCBIfam" id="NF033679">
    <property type="entry name" value="DNRLRE_dom"/>
    <property type="match status" value="1"/>
</dbReference>
<dbReference type="InterPro" id="IPR000782">
    <property type="entry name" value="FAS1_domain"/>
</dbReference>
<evidence type="ECO:0000256" key="1">
    <source>
        <dbReference type="ARBA" id="ARBA00004613"/>
    </source>
</evidence>
<keyword evidence="3" id="KW-0732">Signal</keyword>
<reference evidence="5 6" key="1">
    <citation type="submission" date="2017-05" db="EMBL/GenBank/DDBJ databases">
        <authorList>
            <person name="Varghese N."/>
            <person name="Submissions S."/>
        </authorList>
    </citation>
    <scope>NUCLEOTIDE SEQUENCE [LARGE SCALE GENOMIC DNA]</scope>
    <source>
        <strain evidence="5 6">DSM 19036</strain>
    </source>
</reference>
<name>A0A521FJ87_9SPHI</name>
<accession>A0A521FJ87</accession>
<keyword evidence="6" id="KW-1185">Reference proteome</keyword>
<dbReference type="RefSeq" id="WP_142530455.1">
    <property type="nucleotide sequence ID" value="NZ_CBCSJO010000012.1"/>
</dbReference>
<dbReference type="GO" id="GO:0005576">
    <property type="term" value="C:extracellular region"/>
    <property type="evidence" value="ECO:0007669"/>
    <property type="project" value="UniProtKB-SubCell"/>
</dbReference>
<dbReference type="EMBL" id="FXTN01000013">
    <property type="protein sequence ID" value="SMO96225.1"/>
    <property type="molecule type" value="Genomic_DNA"/>
</dbReference>
<dbReference type="PROSITE" id="PS51257">
    <property type="entry name" value="PROKAR_LIPOPROTEIN"/>
    <property type="match status" value="1"/>
</dbReference>
<organism evidence="5 6">
    <name type="scientific">Pedobacter westerhofensis</name>
    <dbReference type="NCBI Taxonomy" id="425512"/>
    <lineage>
        <taxon>Bacteria</taxon>
        <taxon>Pseudomonadati</taxon>
        <taxon>Bacteroidota</taxon>
        <taxon>Sphingobacteriia</taxon>
        <taxon>Sphingobacteriales</taxon>
        <taxon>Sphingobacteriaceae</taxon>
        <taxon>Pedobacter</taxon>
    </lineage>
</organism>
<proteinExistence type="predicted"/>
<sequence>MKLQHNLYLKALLVFCCTALMLSCNKFKLLKNEDSTGADAGANLKSLSMRDYLLEDHSTDYTQLDLFSAAVKRAGLLDTLAKTDDYTAVFLTNTAVTQMLATIGYATVADAPPMILKNLIGDLIIRGRIKSTDLALNETRKVQTISGNYIYYTRTASTSDQYILYINQNAALGSSAALVRSQDLEFKNGVAQVTAQFTYYSLLSDKSDDPNPAGNTVTQKLAVAKDVYVRGGTGNNTANFNDAATIDLKAVSAADATVGRIGVMQYPLTKPAFGDKIGSARIYVYIYNTGLTTATTFSFAAYLGENKDWTETTITWNNAPTYSAVAMATVPVPGATVGWVSFDVTSAVTQLYASNGTFINVFLKHNVDNFIKLRPREFSSGLYASYIMLTSPPLTLLKLGQVTPLAVTAAKASAVLSTDNLKMTGTEDRNIIYTVKQAPTAGFLVKYGIPMAANATFSQSDITKGAIKYLYGGTGNTDKIVFQARDQNGGYYATDLNLDITIN</sequence>
<dbReference type="Gene3D" id="2.30.180.10">
    <property type="entry name" value="FAS1 domain"/>
    <property type="match status" value="1"/>
</dbReference>
<dbReference type="OrthoDB" id="752937at2"/>
<feature type="domain" description="FAS1" evidence="4">
    <location>
        <begin position="51"/>
        <end position="198"/>
    </location>
</feature>
<dbReference type="InterPro" id="IPR055372">
    <property type="entry name" value="CBM96"/>
</dbReference>
<dbReference type="Pfam" id="PF02469">
    <property type="entry name" value="Fasciclin"/>
    <property type="match status" value="1"/>
</dbReference>
<keyword evidence="2" id="KW-0964">Secreted</keyword>
<evidence type="ECO:0000313" key="6">
    <source>
        <dbReference type="Proteomes" id="UP000320300"/>
    </source>
</evidence>
<evidence type="ECO:0000256" key="3">
    <source>
        <dbReference type="ARBA" id="ARBA00022729"/>
    </source>
</evidence>
<dbReference type="SUPFAM" id="SSF82153">
    <property type="entry name" value="FAS1 domain"/>
    <property type="match status" value="1"/>
</dbReference>
<dbReference type="AlphaFoldDB" id="A0A521FJ87"/>
<evidence type="ECO:0000313" key="5">
    <source>
        <dbReference type="EMBL" id="SMO96225.1"/>
    </source>
</evidence>
<dbReference type="InterPro" id="IPR036378">
    <property type="entry name" value="FAS1_dom_sf"/>
</dbReference>
<protein>
    <submittedName>
        <fullName evidence="5">Cadherin-like</fullName>
    </submittedName>
</protein>
<evidence type="ECO:0000259" key="4">
    <source>
        <dbReference type="PROSITE" id="PS50213"/>
    </source>
</evidence>
<dbReference type="Proteomes" id="UP000320300">
    <property type="component" value="Unassembled WGS sequence"/>
</dbReference>
<comment type="subcellular location">
    <subcellularLocation>
        <location evidence="1">Secreted</location>
    </subcellularLocation>
</comment>
<dbReference type="Pfam" id="PF24517">
    <property type="entry name" value="CBM96"/>
    <property type="match status" value="1"/>
</dbReference>
<evidence type="ECO:0000256" key="2">
    <source>
        <dbReference type="ARBA" id="ARBA00022525"/>
    </source>
</evidence>
<dbReference type="Pfam" id="PF16184">
    <property type="entry name" value="Cadherin_3"/>
    <property type="match status" value="1"/>
</dbReference>
<dbReference type="PROSITE" id="PS50213">
    <property type="entry name" value="FAS1"/>
    <property type="match status" value="1"/>
</dbReference>
<gene>
    <name evidence="5" type="ORF">SAMN06265348_11316</name>
</gene>